<keyword evidence="2" id="KW-1185">Reference proteome</keyword>
<dbReference type="Proteomes" id="UP001430953">
    <property type="component" value="Unassembled WGS sequence"/>
</dbReference>
<sequence length="237" mass="27371">MKEAQTVRCVLCHLADPVVPRPRSARCTVAGAAPSLYLPPFCPSFPLFFLLGVTKFSSGEKQAPFVRRMEKKKRKGTNQVQVHDERLLFFSLFRAREISTDALACRKRHYQNWPMVCSPRQLITSITSSFENQLTVNNFDWQNGKKFYEAIGIMMKTTAYYGNITAAASRVETHGAHHRRHRPAHHHLQSQKSVISTGSLLEKYFGVTLRESRLLLMNVKRETYKLKKKKKKEKKKF</sequence>
<name>A0AAW2GRS9_9HYME</name>
<dbReference type="EMBL" id="JADYXP020000002">
    <property type="protein sequence ID" value="KAL0129985.1"/>
    <property type="molecule type" value="Genomic_DNA"/>
</dbReference>
<evidence type="ECO:0000313" key="2">
    <source>
        <dbReference type="Proteomes" id="UP001430953"/>
    </source>
</evidence>
<protein>
    <submittedName>
        <fullName evidence="1">Uncharacterized protein</fullName>
    </submittedName>
</protein>
<dbReference type="AlphaFoldDB" id="A0AAW2GRS9"/>
<proteinExistence type="predicted"/>
<comment type="caution">
    <text evidence="1">The sequence shown here is derived from an EMBL/GenBank/DDBJ whole genome shotgun (WGS) entry which is preliminary data.</text>
</comment>
<reference evidence="1 2" key="1">
    <citation type="submission" date="2023-03" db="EMBL/GenBank/DDBJ databases">
        <title>High recombination rates correlate with genetic variation in Cardiocondyla obscurior ants.</title>
        <authorList>
            <person name="Errbii M."/>
        </authorList>
    </citation>
    <scope>NUCLEOTIDE SEQUENCE [LARGE SCALE GENOMIC DNA]</scope>
    <source>
        <strain evidence="1">Alpha-2009</strain>
        <tissue evidence="1">Whole body</tissue>
    </source>
</reference>
<organism evidence="1 2">
    <name type="scientific">Cardiocondyla obscurior</name>
    <dbReference type="NCBI Taxonomy" id="286306"/>
    <lineage>
        <taxon>Eukaryota</taxon>
        <taxon>Metazoa</taxon>
        <taxon>Ecdysozoa</taxon>
        <taxon>Arthropoda</taxon>
        <taxon>Hexapoda</taxon>
        <taxon>Insecta</taxon>
        <taxon>Pterygota</taxon>
        <taxon>Neoptera</taxon>
        <taxon>Endopterygota</taxon>
        <taxon>Hymenoptera</taxon>
        <taxon>Apocrita</taxon>
        <taxon>Aculeata</taxon>
        <taxon>Formicoidea</taxon>
        <taxon>Formicidae</taxon>
        <taxon>Myrmicinae</taxon>
        <taxon>Cardiocondyla</taxon>
    </lineage>
</organism>
<gene>
    <name evidence="1" type="ORF">PUN28_001927</name>
</gene>
<accession>A0AAW2GRS9</accession>
<evidence type="ECO:0000313" key="1">
    <source>
        <dbReference type="EMBL" id="KAL0129985.1"/>
    </source>
</evidence>